<evidence type="ECO:0000259" key="5">
    <source>
        <dbReference type="Pfam" id="PF00700"/>
    </source>
</evidence>
<keyword evidence="2 3" id="KW-0975">Bacterial flagellum</keyword>
<dbReference type="EMBL" id="CP002546">
    <property type="protein sequence ID" value="ADY58644.1"/>
    <property type="molecule type" value="Genomic_DNA"/>
</dbReference>
<comment type="function">
    <text evidence="3">Flagellin is the subunit protein which polymerizes to form the filaments of bacterial flagella.</text>
</comment>
<dbReference type="HOGENOM" id="CLU_011142_7_0_0"/>
<keyword evidence="6" id="KW-0969">Cilium</keyword>
<feature type="domain" description="Flagellin C-terminal" evidence="5">
    <location>
        <begin position="773"/>
        <end position="858"/>
    </location>
</feature>
<dbReference type="GO" id="GO:0009288">
    <property type="term" value="C:bacterial-type flagellum"/>
    <property type="evidence" value="ECO:0007669"/>
    <property type="project" value="UniProtKB-SubCell"/>
</dbReference>
<keyword evidence="7" id="KW-1185">Reference proteome</keyword>
<evidence type="ECO:0000259" key="4">
    <source>
        <dbReference type="Pfam" id="PF00669"/>
    </source>
</evidence>
<accession>F0SJV5</accession>
<dbReference type="SUPFAM" id="SSF64518">
    <property type="entry name" value="Phase 1 flagellin"/>
    <property type="match status" value="2"/>
</dbReference>
<dbReference type="RefSeq" id="WP_013627380.1">
    <property type="nucleotide sequence ID" value="NC_015174.1"/>
</dbReference>
<dbReference type="Proteomes" id="UP000006860">
    <property type="component" value="Chromosome"/>
</dbReference>
<dbReference type="InterPro" id="IPR046358">
    <property type="entry name" value="Flagellin_C"/>
</dbReference>
<organism evidence="6 7">
    <name type="scientific">Rubinisphaera brasiliensis (strain ATCC 49424 / DSM 5305 / JCM 21570 / IAM 15109 / NBRC 103401 / IFAM 1448)</name>
    <name type="common">Planctomyces brasiliensis</name>
    <dbReference type="NCBI Taxonomy" id="756272"/>
    <lineage>
        <taxon>Bacteria</taxon>
        <taxon>Pseudomonadati</taxon>
        <taxon>Planctomycetota</taxon>
        <taxon>Planctomycetia</taxon>
        <taxon>Planctomycetales</taxon>
        <taxon>Planctomycetaceae</taxon>
        <taxon>Rubinisphaera</taxon>
    </lineage>
</organism>
<dbReference type="OrthoDB" id="9796789at2"/>
<dbReference type="AlphaFoldDB" id="F0SJV5"/>
<proteinExistence type="inferred from homology"/>
<protein>
    <recommendedName>
        <fullName evidence="3">Flagellin</fullName>
    </recommendedName>
</protein>
<dbReference type="KEGG" id="pbs:Plabr_1023"/>
<comment type="subcellular location">
    <subcellularLocation>
        <location evidence="3">Secreted</location>
    </subcellularLocation>
    <subcellularLocation>
        <location evidence="3">Bacterial flagellum</location>
    </subcellularLocation>
</comment>
<dbReference type="STRING" id="756272.Plabr_1023"/>
<evidence type="ECO:0000256" key="3">
    <source>
        <dbReference type="RuleBase" id="RU362073"/>
    </source>
</evidence>
<gene>
    <name evidence="6" type="ordered locus">Plabr_1023</name>
</gene>
<comment type="similarity">
    <text evidence="1 3">Belongs to the bacterial flagellin family.</text>
</comment>
<dbReference type="eggNOG" id="COG1344">
    <property type="taxonomic scope" value="Bacteria"/>
</dbReference>
<dbReference type="PANTHER" id="PTHR42792:SF2">
    <property type="entry name" value="FLAGELLIN"/>
    <property type="match status" value="1"/>
</dbReference>
<keyword evidence="6" id="KW-0282">Flagellum</keyword>
<dbReference type="Gene3D" id="1.20.1330.10">
    <property type="entry name" value="f41 fragment of flagellin, N-terminal domain"/>
    <property type="match status" value="2"/>
</dbReference>
<evidence type="ECO:0000313" key="6">
    <source>
        <dbReference type="EMBL" id="ADY58644.1"/>
    </source>
</evidence>
<evidence type="ECO:0000256" key="1">
    <source>
        <dbReference type="ARBA" id="ARBA00005709"/>
    </source>
</evidence>
<sequence>MTRINTNVSSLRSLRSVNSANDKLNTALTRLSTGLKINSGKDNPAGLIASETLRSQVSTIEQSIKNSSRANNVIATADAALGEVNNLLNQIRGLVQESLNSGALSQSEIEANQLQVDAALSAINRISANTAFAGDKLIDGSKAFVTKTTDADAGKLSDFQINEAVFGNSSTISIEAAITQEAEKAELRYGNGNMSSAATIELSGSKGSQVIFLGAASTSADIKNAINASSDVTGVEASFEPGLTFSLGATQGFTDISTGTVANTLDSTFGTTTAGITLTDVRATATAGTDASLGGTVRIAYADAAATTTSTLAVSSVASTSTGVLITVELGNTGTTAATSTVSDIVALLNSGTSANAVEAQNYVSAAVSTGSTTTGLATVSAAAALTGGEDPSSIQFSDNRNDGSGGSVASLGGEVFVQFVDAATATATASVSAVTTNAETGDTTITIQSARSSGVNTSTISDIISLVNSGTSANAISAQAYISASASSAASASTAVFAAQTSPSQLLGGNDGANNDITFNDARAYGTEGVVNVQFASTTAANSSLSVSVASTGTADYTITVNLATDENGNITTTADDIRTFIGSDTSDGAATARGLVNVEVEGDGSEVVTAQAQQTVDVASRVLKMQSTEYGDDEFVAVNVLSGTFATTGDDNTTASRRDVGADLEAVINGQVAQTDGLQARIKTTSLDASISFNEDNNVRGRRATVTVTGGGSLFQIGQEVSSAGQIGIGIEAVNTARLGGISGKLYELGSGAGKSLLDVGPNVSGSELVSIVEESINRVSTLRGRLGALQKNVIDTNINTLGVALENISEARSAIVDTDFAETTAELTKAQVLSQAGISVLSIANQNPQQVLSLLG</sequence>
<dbReference type="Pfam" id="PF00669">
    <property type="entry name" value="Flagellin_N"/>
    <property type="match status" value="1"/>
</dbReference>
<dbReference type="InterPro" id="IPR001029">
    <property type="entry name" value="Flagellin_N"/>
</dbReference>
<reference evidence="7" key="1">
    <citation type="submission" date="2011-02" db="EMBL/GenBank/DDBJ databases">
        <title>The complete genome of Planctomyces brasiliensis DSM 5305.</title>
        <authorList>
            <person name="Lucas S."/>
            <person name="Copeland A."/>
            <person name="Lapidus A."/>
            <person name="Bruce D."/>
            <person name="Goodwin L."/>
            <person name="Pitluck S."/>
            <person name="Kyrpides N."/>
            <person name="Mavromatis K."/>
            <person name="Pagani I."/>
            <person name="Ivanova N."/>
            <person name="Ovchinnikova G."/>
            <person name="Lu M."/>
            <person name="Detter J.C."/>
            <person name="Han C."/>
            <person name="Land M."/>
            <person name="Hauser L."/>
            <person name="Markowitz V."/>
            <person name="Cheng J.-F."/>
            <person name="Hugenholtz P."/>
            <person name="Woyke T."/>
            <person name="Wu D."/>
            <person name="Tindall B."/>
            <person name="Pomrenke H.G."/>
            <person name="Brambilla E."/>
            <person name="Klenk H.-P."/>
            <person name="Eisen J.A."/>
        </authorList>
    </citation>
    <scope>NUCLEOTIDE SEQUENCE [LARGE SCALE GENOMIC DNA]</scope>
    <source>
        <strain evidence="7">ATCC 49424 / DSM 5305 / JCM 21570 / IAM 15109 / NBRC 103401 / IFAM 1448</strain>
    </source>
</reference>
<dbReference type="InterPro" id="IPR001492">
    <property type="entry name" value="Flagellin"/>
</dbReference>
<dbReference type="GO" id="GO:0005576">
    <property type="term" value="C:extracellular region"/>
    <property type="evidence" value="ECO:0007669"/>
    <property type="project" value="UniProtKB-SubCell"/>
</dbReference>
<dbReference type="PANTHER" id="PTHR42792">
    <property type="entry name" value="FLAGELLIN"/>
    <property type="match status" value="1"/>
</dbReference>
<keyword evidence="6" id="KW-0966">Cell projection</keyword>
<evidence type="ECO:0000313" key="7">
    <source>
        <dbReference type="Proteomes" id="UP000006860"/>
    </source>
</evidence>
<dbReference type="PRINTS" id="PR00207">
    <property type="entry name" value="FLAGELLIN"/>
</dbReference>
<evidence type="ECO:0000256" key="2">
    <source>
        <dbReference type="ARBA" id="ARBA00023143"/>
    </source>
</evidence>
<dbReference type="GO" id="GO:0005198">
    <property type="term" value="F:structural molecule activity"/>
    <property type="evidence" value="ECO:0007669"/>
    <property type="project" value="UniProtKB-UniRule"/>
</dbReference>
<name>F0SJV5_RUBBR</name>
<feature type="domain" description="Flagellin N-terminal" evidence="4">
    <location>
        <begin position="4"/>
        <end position="142"/>
    </location>
</feature>
<dbReference type="Pfam" id="PF00700">
    <property type="entry name" value="Flagellin_C"/>
    <property type="match status" value="1"/>
</dbReference>
<keyword evidence="3" id="KW-0964">Secreted</keyword>